<keyword evidence="1" id="KW-0614">Plasmid</keyword>
<protein>
    <submittedName>
        <fullName evidence="1">Uncharacterized protein</fullName>
    </submittedName>
</protein>
<dbReference type="Proteomes" id="UP000010467">
    <property type="component" value="Plasmid pDEIPE01"/>
</dbReference>
<geneLocation type="plasmid" evidence="1 2">
    <name>pDEIPE01</name>
</geneLocation>
<evidence type="ECO:0000313" key="1">
    <source>
        <dbReference type="EMBL" id="AFZ69420.1"/>
    </source>
</evidence>
<dbReference type="AlphaFoldDB" id="L0A8L6"/>
<organism evidence="1 2">
    <name type="scientific">Deinococcus peraridilitoris (strain DSM 19664 / LMG 22246 / CIP 109416 / KR-200)</name>
    <dbReference type="NCBI Taxonomy" id="937777"/>
    <lineage>
        <taxon>Bacteria</taxon>
        <taxon>Thermotogati</taxon>
        <taxon>Deinococcota</taxon>
        <taxon>Deinococci</taxon>
        <taxon>Deinococcales</taxon>
        <taxon>Deinococcaceae</taxon>
        <taxon>Deinococcus</taxon>
    </lineage>
</organism>
<evidence type="ECO:0000313" key="2">
    <source>
        <dbReference type="Proteomes" id="UP000010467"/>
    </source>
</evidence>
<accession>L0A8L6</accession>
<dbReference type="KEGG" id="dpd:Deipe_4029"/>
<gene>
    <name evidence="1" type="ordered locus">Deipe_4029</name>
</gene>
<dbReference type="HOGENOM" id="CLU_2301206_0_0_0"/>
<dbReference type="PATRIC" id="fig|937777.3.peg.4046"/>
<reference evidence="2" key="1">
    <citation type="submission" date="2012-03" db="EMBL/GenBank/DDBJ databases">
        <title>Complete sequence of plasmid 1 of Deinococcus peraridilitoris DSM 19664.</title>
        <authorList>
            <person name="Lucas S."/>
            <person name="Copeland A."/>
            <person name="Lapidus A."/>
            <person name="Glavina del Rio T."/>
            <person name="Dalin E."/>
            <person name="Tice H."/>
            <person name="Bruce D."/>
            <person name="Goodwin L."/>
            <person name="Pitluck S."/>
            <person name="Peters L."/>
            <person name="Mikhailova N."/>
            <person name="Lu M."/>
            <person name="Kyrpides N."/>
            <person name="Mavromatis K."/>
            <person name="Ivanova N."/>
            <person name="Brettin T."/>
            <person name="Detter J.C."/>
            <person name="Han C."/>
            <person name="Larimer F."/>
            <person name="Land M."/>
            <person name="Hauser L."/>
            <person name="Markowitz V."/>
            <person name="Cheng J.-F."/>
            <person name="Hugenholtz P."/>
            <person name="Woyke T."/>
            <person name="Wu D."/>
            <person name="Pukall R."/>
            <person name="Steenblock K."/>
            <person name="Brambilla E."/>
            <person name="Klenk H.-P."/>
            <person name="Eisen J.A."/>
        </authorList>
    </citation>
    <scope>NUCLEOTIDE SEQUENCE [LARGE SCALE GENOMIC DNA]</scope>
    <source>
        <strain evidence="2">DSM 19664 / LMG 22246 / CIP 109416 / KR-200</strain>
        <plasmid evidence="2">Plasmid pDEIPE01</plasmid>
    </source>
</reference>
<dbReference type="OrthoDB" id="72165at2"/>
<sequence length="100" mass="11189">MDDLSTPYIKQPRPGVIFERSNQGEQVILNSDLTVTIVKDGQSRVTVPSFEQWDTWAVDAFDAMVGIVPHITLGEVGLRMGENYEVRIMAARNCRSDYAA</sequence>
<name>L0A8L6_DEIPD</name>
<dbReference type="EMBL" id="CP003383">
    <property type="protein sequence ID" value="AFZ69420.1"/>
    <property type="molecule type" value="Genomic_DNA"/>
</dbReference>
<keyword evidence="2" id="KW-1185">Reference proteome</keyword>
<proteinExistence type="predicted"/>
<dbReference type="RefSeq" id="WP_015231322.1">
    <property type="nucleotide sequence ID" value="NC_019789.1"/>
</dbReference>